<dbReference type="Proteomes" id="UP000308365">
    <property type="component" value="Unassembled WGS sequence"/>
</dbReference>
<feature type="compositionally biased region" description="Basic and acidic residues" evidence="1">
    <location>
        <begin position="193"/>
        <end position="206"/>
    </location>
</feature>
<feature type="region of interest" description="Disordered" evidence="1">
    <location>
        <begin position="192"/>
        <end position="265"/>
    </location>
</feature>
<evidence type="ECO:0000256" key="1">
    <source>
        <dbReference type="SAM" id="MobiDB-lite"/>
    </source>
</evidence>
<name>A0A4V5P7Y1_MONMO</name>
<dbReference type="EMBL" id="RWIC01001622">
    <property type="protein sequence ID" value="TKC35100.1"/>
    <property type="molecule type" value="Genomic_DNA"/>
</dbReference>
<gene>
    <name evidence="2" type="ORF">EI555_008295</name>
</gene>
<feature type="non-terminal residue" evidence="2">
    <location>
        <position position="362"/>
    </location>
</feature>
<proteinExistence type="predicted"/>
<protein>
    <submittedName>
        <fullName evidence="2">Uncharacterized protein</fullName>
    </submittedName>
</protein>
<reference evidence="3" key="1">
    <citation type="journal article" date="2019" name="IScience">
        <title>Narwhal Genome Reveals Long-Term Low Genetic Diversity despite Current Large Abundance Size.</title>
        <authorList>
            <person name="Westbury M.V."/>
            <person name="Petersen B."/>
            <person name="Garde E."/>
            <person name="Heide-Jorgensen M.P."/>
            <person name="Lorenzen E.D."/>
        </authorList>
    </citation>
    <scope>NUCLEOTIDE SEQUENCE [LARGE SCALE GENOMIC DNA]</scope>
</reference>
<sequence length="362" mass="39575">VAVTEFLQVSIYLDKSRKLIQNPFHRQDEAEHIAGQRQQKVVIQDEHFELVQFAEGPRLDGTDVIVVGLEVLEALEAQEGVLPQHFELVVVEVQPLEGFQAAERPGSDLLQPVVTQVESNRVGVIDELVGVQSRQEVAIEEKLIDSILGGLEQADSCPLDPGVSQLESICKMGISAGARKGQALPLVGMGEMRQQKQGERPRHRAGESGFLRRRNGPGAVSSSGAVAAGPHDARSRTTPARTVPRPDSRSGGGGQGRPPARDPWRIAPSAHARSLRLGLWPRKTLVCHTTVYDSILFTGAKDNHEGQKTSSRELKKNNSNICHSVKKAEKRKLKVPVTMYVLYKNLNQTSQSLAMQENPANA</sequence>
<feature type="non-terminal residue" evidence="2">
    <location>
        <position position="1"/>
    </location>
</feature>
<evidence type="ECO:0000313" key="2">
    <source>
        <dbReference type="EMBL" id="TKC35100.1"/>
    </source>
</evidence>
<comment type="caution">
    <text evidence="2">The sequence shown here is derived from an EMBL/GenBank/DDBJ whole genome shotgun (WGS) entry which is preliminary data.</text>
</comment>
<accession>A0A4V5P7Y1</accession>
<dbReference type="AlphaFoldDB" id="A0A4V5P7Y1"/>
<evidence type="ECO:0000313" key="3">
    <source>
        <dbReference type="Proteomes" id="UP000308365"/>
    </source>
</evidence>
<feature type="compositionally biased region" description="Low complexity" evidence="1">
    <location>
        <begin position="216"/>
        <end position="230"/>
    </location>
</feature>
<organism evidence="2 3">
    <name type="scientific">Monodon monoceros</name>
    <name type="common">Narwhal</name>
    <name type="synonym">Ceratodon monodon</name>
    <dbReference type="NCBI Taxonomy" id="40151"/>
    <lineage>
        <taxon>Eukaryota</taxon>
        <taxon>Metazoa</taxon>
        <taxon>Chordata</taxon>
        <taxon>Craniata</taxon>
        <taxon>Vertebrata</taxon>
        <taxon>Euteleostomi</taxon>
        <taxon>Mammalia</taxon>
        <taxon>Eutheria</taxon>
        <taxon>Laurasiatheria</taxon>
        <taxon>Artiodactyla</taxon>
        <taxon>Whippomorpha</taxon>
        <taxon>Cetacea</taxon>
        <taxon>Odontoceti</taxon>
        <taxon>Monodontidae</taxon>
        <taxon>Monodon</taxon>
    </lineage>
</organism>